<keyword evidence="2" id="KW-1133">Transmembrane helix</keyword>
<organism evidence="5 6">
    <name type="scientific">Legionella londiniensis</name>
    <dbReference type="NCBI Taxonomy" id="45068"/>
    <lineage>
        <taxon>Bacteria</taxon>
        <taxon>Pseudomonadati</taxon>
        <taxon>Pseudomonadota</taxon>
        <taxon>Gammaproteobacteria</taxon>
        <taxon>Legionellales</taxon>
        <taxon>Legionellaceae</taxon>
        <taxon>Legionella</taxon>
    </lineage>
</organism>
<dbReference type="SUPFAM" id="SSF55073">
    <property type="entry name" value="Nucleotide cyclase"/>
    <property type="match status" value="1"/>
</dbReference>
<dbReference type="PROSITE" id="PS50883">
    <property type="entry name" value="EAL"/>
    <property type="match status" value="1"/>
</dbReference>
<dbReference type="SUPFAM" id="SSF141868">
    <property type="entry name" value="EAL domain-like"/>
    <property type="match status" value="1"/>
</dbReference>
<feature type="transmembrane region" description="Helical" evidence="2">
    <location>
        <begin position="135"/>
        <end position="157"/>
    </location>
</feature>
<dbReference type="CDD" id="cd01949">
    <property type="entry name" value="GGDEF"/>
    <property type="match status" value="1"/>
</dbReference>
<dbReference type="NCBIfam" id="TIGR00254">
    <property type="entry name" value="GGDEF"/>
    <property type="match status" value="1"/>
</dbReference>
<feature type="transmembrane region" description="Helical" evidence="2">
    <location>
        <begin position="209"/>
        <end position="227"/>
    </location>
</feature>
<feature type="domain" description="EAL" evidence="3">
    <location>
        <begin position="484"/>
        <end position="738"/>
    </location>
</feature>
<evidence type="ECO:0000259" key="4">
    <source>
        <dbReference type="PROSITE" id="PS50887"/>
    </source>
</evidence>
<dbReference type="FunFam" id="3.30.70.270:FF:000001">
    <property type="entry name" value="Diguanylate cyclase domain protein"/>
    <property type="match status" value="1"/>
</dbReference>
<gene>
    <name evidence="5" type="ORF">Llon_0423</name>
</gene>
<reference evidence="5 6" key="1">
    <citation type="submission" date="2015-11" db="EMBL/GenBank/DDBJ databases">
        <title>Genomic analysis of 38 Legionella species identifies large and diverse effector repertoires.</title>
        <authorList>
            <person name="Burstein D."/>
            <person name="Amaro F."/>
            <person name="Zusman T."/>
            <person name="Lifshitz Z."/>
            <person name="Cohen O."/>
            <person name="Gilbert J.A."/>
            <person name="Pupko T."/>
            <person name="Shuman H.A."/>
            <person name="Segal G."/>
        </authorList>
    </citation>
    <scope>NUCLEOTIDE SEQUENCE [LARGE SCALE GENOMIC DNA]</scope>
    <source>
        <strain evidence="5 6">ATCC 49505</strain>
    </source>
</reference>
<dbReference type="InterPro" id="IPR052155">
    <property type="entry name" value="Biofilm_reg_signaling"/>
</dbReference>
<evidence type="ECO:0000256" key="2">
    <source>
        <dbReference type="SAM" id="Phobius"/>
    </source>
</evidence>
<evidence type="ECO:0000313" key="6">
    <source>
        <dbReference type="Proteomes" id="UP000054997"/>
    </source>
</evidence>
<dbReference type="Pfam" id="PF00563">
    <property type="entry name" value="EAL"/>
    <property type="match status" value="1"/>
</dbReference>
<dbReference type="InterPro" id="IPR035919">
    <property type="entry name" value="EAL_sf"/>
</dbReference>
<dbReference type="CDD" id="cd01948">
    <property type="entry name" value="EAL"/>
    <property type="match status" value="1"/>
</dbReference>
<feature type="transmembrane region" description="Helical" evidence="2">
    <location>
        <begin position="98"/>
        <end position="120"/>
    </location>
</feature>
<dbReference type="SMART" id="SM00052">
    <property type="entry name" value="EAL"/>
    <property type="match status" value="1"/>
</dbReference>
<dbReference type="STRING" id="45068.Llon_0423"/>
<dbReference type="GO" id="GO:0003824">
    <property type="term" value="F:catalytic activity"/>
    <property type="evidence" value="ECO:0007669"/>
    <property type="project" value="UniProtKB-ARBA"/>
</dbReference>
<feature type="transmembrane region" description="Helical" evidence="2">
    <location>
        <begin position="267"/>
        <end position="289"/>
    </location>
</feature>
<dbReference type="InterPro" id="IPR000160">
    <property type="entry name" value="GGDEF_dom"/>
</dbReference>
<accession>A0A0W0VR79</accession>
<dbReference type="PANTHER" id="PTHR44757:SF2">
    <property type="entry name" value="BIOFILM ARCHITECTURE MAINTENANCE PROTEIN MBAA"/>
    <property type="match status" value="1"/>
</dbReference>
<dbReference type="InterPro" id="IPR001633">
    <property type="entry name" value="EAL_dom"/>
</dbReference>
<protein>
    <submittedName>
        <fullName evidence="5">Sensory box protein</fullName>
    </submittedName>
</protein>
<name>A0A0W0VR79_9GAMM</name>
<dbReference type="Pfam" id="PF00990">
    <property type="entry name" value="GGDEF"/>
    <property type="match status" value="1"/>
</dbReference>
<keyword evidence="6" id="KW-1185">Reference proteome</keyword>
<sequence>MTTPLILDEKKLKRIPPLFTFILILVLGLPAIAMHYFGWSSGAFPYHISNLASIDPLQLEIQIRGYFRQTLLQWSAFSLAAVTVLLAFTQYRLTQDKVALIIGLSILFSGSVDALHTLIIDGFAPLDIDKKNLDAIIWTFTNSISGLIFVIGLILLISPIEKKTMRLSTFILLSALIVLIAFTLIYYAASRMNLPEMWFEYSVITRPYELIYLFIYLFIVLFLYPRAYKKHPYILTNCIFYMSVTQIVMAIYFMLLSDKPYDSAFHIAYFLKIVTYFIPFSCLIINYVFSYHAVLEAQGKLKISEGKLKYIAAHDALTNLYNRREFKDLLDKKIAEGERLGRSFALFVMDVDNFKSINDTLGHIQGDIFLKKFSAQLTALTRKGDLLSRIGGDEFTLISSKLNSPAEARKLAERIINGLNIAYPVGGKLITATVSIGIAIYPIDGTTSEALLKNADIAMYSAKKSGKNTYHFYTEELSRIQKREAEIESHLRQALKNNELYLNFQPKYNLLTREIIGAEILLRWNNATLGEVSPYEFIPIAENTGLVCDIGHWVINKTCRYADFWEKKYNRKLLFSVNISPIQFESKNFFTDLKKIIKRYQFAAEYLDIEITEALLMKNQTEIIDRLYQIADLGISISVDDYGMGYSSLRRIKSLPIKTLKIDKAFVADIHNLDDKVIVIDTIIKLAHELGMNTAAEGIETETQLEYLVSKQCYVGQGFFLSKPLTAKKFASLAYERGQS</sequence>
<evidence type="ECO:0000313" key="5">
    <source>
        <dbReference type="EMBL" id="KTD22549.1"/>
    </source>
</evidence>
<feature type="domain" description="GGDEF" evidence="4">
    <location>
        <begin position="342"/>
        <end position="475"/>
    </location>
</feature>
<feature type="transmembrane region" description="Helical" evidence="2">
    <location>
        <begin position="18"/>
        <end position="37"/>
    </location>
</feature>
<dbReference type="SMART" id="SM00267">
    <property type="entry name" value="GGDEF"/>
    <property type="match status" value="1"/>
</dbReference>
<dbReference type="InterPro" id="IPR029787">
    <property type="entry name" value="Nucleotide_cyclase"/>
</dbReference>
<dbReference type="PATRIC" id="fig|45068.5.peg.454"/>
<dbReference type="PROSITE" id="PS50887">
    <property type="entry name" value="GGDEF"/>
    <property type="match status" value="1"/>
</dbReference>
<dbReference type="Proteomes" id="UP000054997">
    <property type="component" value="Unassembled WGS sequence"/>
</dbReference>
<feature type="transmembrane region" description="Helical" evidence="2">
    <location>
        <begin position="169"/>
        <end position="189"/>
    </location>
</feature>
<evidence type="ECO:0000256" key="1">
    <source>
        <dbReference type="ARBA" id="ARBA00001946"/>
    </source>
</evidence>
<comment type="caution">
    <text evidence="5">The sequence shown here is derived from an EMBL/GenBank/DDBJ whole genome shotgun (WGS) entry which is preliminary data.</text>
</comment>
<dbReference type="PANTHER" id="PTHR44757">
    <property type="entry name" value="DIGUANYLATE CYCLASE DGCP"/>
    <property type="match status" value="1"/>
</dbReference>
<dbReference type="AlphaFoldDB" id="A0A0W0VR79"/>
<dbReference type="RefSeq" id="WP_058528442.1">
    <property type="nucleotide sequence ID" value="NZ_CAAAHZ010000001.1"/>
</dbReference>
<dbReference type="Gene3D" id="3.20.20.450">
    <property type="entry name" value="EAL domain"/>
    <property type="match status" value="1"/>
</dbReference>
<dbReference type="EMBL" id="LNYK01000007">
    <property type="protein sequence ID" value="KTD22549.1"/>
    <property type="molecule type" value="Genomic_DNA"/>
</dbReference>
<dbReference type="Gene3D" id="3.30.70.270">
    <property type="match status" value="1"/>
</dbReference>
<dbReference type="InterPro" id="IPR043128">
    <property type="entry name" value="Rev_trsase/Diguanyl_cyclase"/>
</dbReference>
<feature type="transmembrane region" description="Helical" evidence="2">
    <location>
        <begin position="71"/>
        <end position="91"/>
    </location>
</feature>
<keyword evidence="2" id="KW-0472">Membrane</keyword>
<feature type="transmembrane region" description="Helical" evidence="2">
    <location>
        <begin position="234"/>
        <end position="255"/>
    </location>
</feature>
<proteinExistence type="predicted"/>
<comment type="cofactor">
    <cofactor evidence="1">
        <name>Mg(2+)</name>
        <dbReference type="ChEBI" id="CHEBI:18420"/>
    </cofactor>
</comment>
<dbReference type="InterPro" id="IPR033425">
    <property type="entry name" value="MASE3"/>
</dbReference>
<dbReference type="OrthoDB" id="9813913at2"/>
<dbReference type="Pfam" id="PF17159">
    <property type="entry name" value="MASE3"/>
    <property type="match status" value="1"/>
</dbReference>
<keyword evidence="2" id="KW-0812">Transmembrane</keyword>
<evidence type="ECO:0000259" key="3">
    <source>
        <dbReference type="PROSITE" id="PS50883"/>
    </source>
</evidence>